<feature type="transmembrane region" description="Helical" evidence="5">
    <location>
        <begin position="326"/>
        <end position="344"/>
    </location>
</feature>
<sequence>MKINHPLWRTLRSLKGNQRACVVTEPLWAIPNNLFLPFASIYMAAIGLQDVQIGMVASLGLAAQFLSGLLSGAIVDKYGRRRTMLVFGLLSWLLPCMLWAGAQGYWYFMFAAALNGMWRITGNSFSCMIVEDGDSGQLINIYTILNFFGLMAGFISPVAGLCIDRFTLVPTMRVIYLAAMILMAIKFVIQYRLAKESGIGLRRREECRGHSLSSLAFGGWGVFVSALRHTKLLPYVVLMTLMTCFNIVQATFWPLFVTASYGISASMLSVFPMVKAITTILVYLFITSHISMRSLRHPLLFGLGLQFLGLTVLLLCMPFAAASIWAVSFSAICEAFALAVLGPVTESMMSVAIPAKERARVNSLIMAMILLISIPVGWIAGQLSQRDRMLPLVMNIGLLLAEFLMVLVITRISREKHPLL</sequence>
<evidence type="ECO:0000256" key="2">
    <source>
        <dbReference type="ARBA" id="ARBA00022692"/>
    </source>
</evidence>
<feature type="transmembrane region" description="Helical" evidence="5">
    <location>
        <begin position="389"/>
        <end position="410"/>
    </location>
</feature>
<dbReference type="AlphaFoldDB" id="A0A1M7XW07"/>
<keyword evidence="2 5" id="KW-0812">Transmembrane</keyword>
<keyword evidence="3 5" id="KW-1133">Transmembrane helix</keyword>
<dbReference type="PANTHER" id="PTHR23526:SF2">
    <property type="entry name" value="MAJOR FACILITATOR SUPERFAMILY (MFS) PROFILE DOMAIN-CONTAINING PROTEIN"/>
    <property type="match status" value="1"/>
</dbReference>
<evidence type="ECO:0000313" key="7">
    <source>
        <dbReference type="Proteomes" id="UP000184612"/>
    </source>
</evidence>
<name>A0A1M7XW07_9FIRM</name>
<reference evidence="6 7" key="1">
    <citation type="submission" date="2016-12" db="EMBL/GenBank/DDBJ databases">
        <authorList>
            <person name="Song W.-J."/>
            <person name="Kurnit D.M."/>
        </authorList>
    </citation>
    <scope>NUCLEOTIDE SEQUENCE [LARGE SCALE GENOMIC DNA]</scope>
    <source>
        <strain evidence="6 7">DSM 12503</strain>
    </source>
</reference>
<evidence type="ECO:0000256" key="4">
    <source>
        <dbReference type="ARBA" id="ARBA00023136"/>
    </source>
</evidence>
<dbReference type="PANTHER" id="PTHR23526">
    <property type="entry name" value="INTEGRAL MEMBRANE TRANSPORT PROTEIN-RELATED"/>
    <property type="match status" value="1"/>
</dbReference>
<feature type="transmembrane region" description="Helical" evidence="5">
    <location>
        <begin position="262"/>
        <end position="286"/>
    </location>
</feature>
<proteinExistence type="predicted"/>
<comment type="subcellular location">
    <subcellularLocation>
        <location evidence="1">Cell membrane</location>
        <topology evidence="1">Multi-pass membrane protein</topology>
    </subcellularLocation>
</comment>
<dbReference type="EMBL" id="FRFD01000003">
    <property type="protein sequence ID" value="SHO42918.1"/>
    <property type="molecule type" value="Genomic_DNA"/>
</dbReference>
<dbReference type="Pfam" id="PF07690">
    <property type="entry name" value="MFS_1"/>
    <property type="match status" value="1"/>
</dbReference>
<dbReference type="RefSeq" id="WP_073586798.1">
    <property type="nucleotide sequence ID" value="NZ_FRFD01000003.1"/>
</dbReference>
<evidence type="ECO:0000256" key="5">
    <source>
        <dbReference type="SAM" id="Phobius"/>
    </source>
</evidence>
<feature type="transmembrane region" description="Helical" evidence="5">
    <location>
        <begin position="298"/>
        <end position="320"/>
    </location>
</feature>
<keyword evidence="7" id="KW-1185">Reference proteome</keyword>
<dbReference type="SUPFAM" id="SSF103473">
    <property type="entry name" value="MFS general substrate transporter"/>
    <property type="match status" value="1"/>
</dbReference>
<dbReference type="PROSITE" id="PS00216">
    <property type="entry name" value="SUGAR_TRANSPORT_1"/>
    <property type="match status" value="1"/>
</dbReference>
<dbReference type="InterPro" id="IPR011701">
    <property type="entry name" value="MFS"/>
</dbReference>
<protein>
    <submittedName>
        <fullName evidence="6">Fucose permease</fullName>
    </submittedName>
</protein>
<feature type="transmembrane region" description="Helical" evidence="5">
    <location>
        <begin position="85"/>
        <end position="108"/>
    </location>
</feature>
<feature type="transmembrane region" description="Helical" evidence="5">
    <location>
        <begin position="364"/>
        <end position="383"/>
    </location>
</feature>
<dbReference type="OrthoDB" id="8952229at2"/>
<feature type="transmembrane region" description="Helical" evidence="5">
    <location>
        <begin position="141"/>
        <end position="162"/>
    </location>
</feature>
<dbReference type="GO" id="GO:0005886">
    <property type="term" value="C:plasma membrane"/>
    <property type="evidence" value="ECO:0007669"/>
    <property type="project" value="UniProtKB-SubCell"/>
</dbReference>
<evidence type="ECO:0000256" key="1">
    <source>
        <dbReference type="ARBA" id="ARBA00004651"/>
    </source>
</evidence>
<gene>
    <name evidence="6" type="ORF">SAMN02745217_00025</name>
</gene>
<dbReference type="STRING" id="1121345.SAMN02745217_00025"/>
<dbReference type="InterPro" id="IPR036259">
    <property type="entry name" value="MFS_trans_sf"/>
</dbReference>
<organism evidence="6 7">
    <name type="scientific">Anaerocolumna xylanovorans DSM 12503</name>
    <dbReference type="NCBI Taxonomy" id="1121345"/>
    <lineage>
        <taxon>Bacteria</taxon>
        <taxon>Bacillati</taxon>
        <taxon>Bacillota</taxon>
        <taxon>Clostridia</taxon>
        <taxon>Lachnospirales</taxon>
        <taxon>Lachnospiraceae</taxon>
        <taxon>Anaerocolumna</taxon>
    </lineage>
</organism>
<feature type="transmembrane region" description="Helical" evidence="5">
    <location>
        <begin position="51"/>
        <end position="73"/>
    </location>
</feature>
<feature type="transmembrane region" description="Helical" evidence="5">
    <location>
        <begin position="21"/>
        <end position="45"/>
    </location>
</feature>
<evidence type="ECO:0000313" key="6">
    <source>
        <dbReference type="EMBL" id="SHO42918.1"/>
    </source>
</evidence>
<dbReference type="InterPro" id="IPR005829">
    <property type="entry name" value="Sugar_transporter_CS"/>
</dbReference>
<dbReference type="Proteomes" id="UP000184612">
    <property type="component" value="Unassembled WGS sequence"/>
</dbReference>
<keyword evidence="4 5" id="KW-0472">Membrane</keyword>
<feature type="transmembrane region" description="Helical" evidence="5">
    <location>
        <begin position="211"/>
        <end position="228"/>
    </location>
</feature>
<feature type="transmembrane region" description="Helical" evidence="5">
    <location>
        <begin position="174"/>
        <end position="191"/>
    </location>
</feature>
<feature type="transmembrane region" description="Helical" evidence="5">
    <location>
        <begin position="235"/>
        <end position="256"/>
    </location>
</feature>
<dbReference type="Gene3D" id="1.20.1250.20">
    <property type="entry name" value="MFS general substrate transporter like domains"/>
    <property type="match status" value="1"/>
</dbReference>
<dbReference type="InterPro" id="IPR052528">
    <property type="entry name" value="Sugar_transport-like"/>
</dbReference>
<dbReference type="GO" id="GO:0022857">
    <property type="term" value="F:transmembrane transporter activity"/>
    <property type="evidence" value="ECO:0007669"/>
    <property type="project" value="InterPro"/>
</dbReference>
<evidence type="ECO:0000256" key="3">
    <source>
        <dbReference type="ARBA" id="ARBA00022989"/>
    </source>
</evidence>
<accession>A0A1M7XW07</accession>